<organism evidence="2 3">
    <name type="scientific">Naegleria lovaniensis</name>
    <name type="common">Amoeba</name>
    <dbReference type="NCBI Taxonomy" id="51637"/>
    <lineage>
        <taxon>Eukaryota</taxon>
        <taxon>Discoba</taxon>
        <taxon>Heterolobosea</taxon>
        <taxon>Tetramitia</taxon>
        <taxon>Eutetramitia</taxon>
        <taxon>Vahlkampfiidae</taxon>
        <taxon>Naegleria</taxon>
    </lineage>
</organism>
<feature type="compositionally biased region" description="Polar residues" evidence="1">
    <location>
        <begin position="198"/>
        <end position="234"/>
    </location>
</feature>
<sequence>MPRRIIKRKSYSTCFEASEQAQVSASGSCNKEENLQHVNDNNGDIIFDLVMTENDSGNIGSDDRHGSTTEHDNEQQLLLPTALPETHKNLKKKRRFHKASSSSAESSQCSSKTSPEDKETEKITFTACETEQIPLPIVEKIPEVQDQLPSHDIQHAQDENETRDQNHEQISLPLVEITPEIPFVPLTLNEFSNQHNEMTNQEQAQPVTESSPSKKSKKIYTNESSKENTAVNTTKKASRPRKKKSSSTNVADTLIIDKDNKVSIGGDLYLVRKVSNLHVVDLSKYLSSLYSKKDLPGPLQELLDNNRYLLTDEKVKLNQKMYITCTMNAIQETTKKKVLLVLKGAEHIGGSTIQCHICRAQDGAKLICDNSTLFNILHFVQKYNVGKEEVNMNFSFPALPCAISMCKDCIETHDHGDFEYYATNGHFICPHCRSCCVNHKCYTRRNYPNGGIVKYNGRNAEEVFVSLAANIKYEAKHKTTETPLTEKKESPKEKSEDGIVVSSEENQSVMAIAEPTAKQLATSSRNLLRNETPKTKTTKKCSDSPKSTISVVDNSTSVNNECVSSSLPYTRRGFCANELKTSSPFNHEAAQQDPTTTRKLKLSKEVLQLKTDAVANYLIHSFSRHFSHRQKENSGM</sequence>
<proteinExistence type="predicted"/>
<feature type="region of interest" description="Disordered" evidence="1">
    <location>
        <begin position="198"/>
        <end position="248"/>
    </location>
</feature>
<evidence type="ECO:0000256" key="1">
    <source>
        <dbReference type="SAM" id="MobiDB-lite"/>
    </source>
</evidence>
<dbReference type="Proteomes" id="UP000816034">
    <property type="component" value="Unassembled WGS sequence"/>
</dbReference>
<dbReference type="AlphaFoldDB" id="A0AA88KFD2"/>
<dbReference type="GeneID" id="68101665"/>
<comment type="caution">
    <text evidence="2">The sequence shown here is derived from an EMBL/GenBank/DDBJ whole genome shotgun (WGS) entry which is preliminary data.</text>
</comment>
<reference evidence="2 3" key="1">
    <citation type="journal article" date="2018" name="BMC Genomics">
        <title>The genome of Naegleria lovaniensis, the basis for a comparative approach to unravel pathogenicity factors of the human pathogenic amoeba N. fowleri.</title>
        <authorList>
            <person name="Liechti N."/>
            <person name="Schurch N."/>
            <person name="Bruggmann R."/>
            <person name="Wittwer M."/>
        </authorList>
    </citation>
    <scope>NUCLEOTIDE SEQUENCE [LARGE SCALE GENOMIC DNA]</scope>
    <source>
        <strain evidence="2 3">ATCC 30569</strain>
    </source>
</reference>
<feature type="region of interest" description="Disordered" evidence="1">
    <location>
        <begin position="54"/>
        <end position="121"/>
    </location>
</feature>
<name>A0AA88KFD2_NAELO</name>
<gene>
    <name evidence="2" type="ORF">C9374_009211</name>
</gene>
<evidence type="ECO:0000313" key="3">
    <source>
        <dbReference type="Proteomes" id="UP000816034"/>
    </source>
</evidence>
<protein>
    <submittedName>
        <fullName evidence="2">Uncharacterized protein</fullName>
    </submittedName>
</protein>
<evidence type="ECO:0000313" key="2">
    <source>
        <dbReference type="EMBL" id="KAG2377695.1"/>
    </source>
</evidence>
<feature type="compositionally biased region" description="Basic and acidic residues" evidence="1">
    <location>
        <begin position="61"/>
        <end position="74"/>
    </location>
</feature>
<dbReference type="RefSeq" id="XP_044544957.1">
    <property type="nucleotide sequence ID" value="XM_044699374.1"/>
</dbReference>
<accession>A0AA88KFD2</accession>
<feature type="compositionally biased region" description="Basic and acidic residues" evidence="1">
    <location>
        <begin position="478"/>
        <end position="497"/>
    </location>
</feature>
<dbReference type="EMBL" id="PYSW02000037">
    <property type="protein sequence ID" value="KAG2377695.1"/>
    <property type="molecule type" value="Genomic_DNA"/>
</dbReference>
<feature type="compositionally biased region" description="Basic residues" evidence="1">
    <location>
        <begin position="236"/>
        <end position="245"/>
    </location>
</feature>
<keyword evidence="3" id="KW-1185">Reference proteome</keyword>
<feature type="compositionally biased region" description="Low complexity" evidence="1">
    <location>
        <begin position="100"/>
        <end position="113"/>
    </location>
</feature>
<feature type="region of interest" description="Disordered" evidence="1">
    <location>
        <begin position="478"/>
        <end position="500"/>
    </location>
</feature>
<feature type="compositionally biased region" description="Basic residues" evidence="1">
    <location>
        <begin position="89"/>
        <end position="98"/>
    </location>
</feature>